<dbReference type="Pfam" id="PF00076">
    <property type="entry name" value="RRM_1"/>
    <property type="match status" value="1"/>
</dbReference>
<evidence type="ECO:0000256" key="2">
    <source>
        <dbReference type="SAM" id="MobiDB-lite"/>
    </source>
</evidence>
<dbReference type="InterPro" id="IPR012677">
    <property type="entry name" value="Nucleotide-bd_a/b_plait_sf"/>
</dbReference>
<organism evidence="4 5">
    <name type="scientific">Candidatus Synechococcus spongiarum SP3</name>
    <dbReference type="NCBI Taxonomy" id="1604020"/>
    <lineage>
        <taxon>Bacteria</taxon>
        <taxon>Bacillati</taxon>
        <taxon>Cyanobacteriota</taxon>
        <taxon>Cyanophyceae</taxon>
        <taxon>Synechococcales</taxon>
        <taxon>Synechococcaceae</taxon>
        <taxon>Synechococcus</taxon>
    </lineage>
</organism>
<dbReference type="SMART" id="SM00360">
    <property type="entry name" value="RRM"/>
    <property type="match status" value="1"/>
</dbReference>
<evidence type="ECO:0000259" key="3">
    <source>
        <dbReference type="PROSITE" id="PS50102"/>
    </source>
</evidence>
<dbReference type="SUPFAM" id="SSF54928">
    <property type="entry name" value="RNA-binding domain, RBD"/>
    <property type="match status" value="1"/>
</dbReference>
<sequence length="150" mass="16928">MSNRSNNNQQGIRIYVGNVPRDADLQELEGQFKAAVDQSIRFKPVTDRESGECRGFGFISVSDERLAETIIAQFNGKEFAGQALRVERSERKDSNRNASNRRNDQAPPRASKMADKVVHRELAEADAPDPRWSQELSKLKLLLDQQKTAV</sequence>
<comment type="caution">
    <text evidence="4">The sequence shown here is derived from an EMBL/GenBank/DDBJ whole genome shotgun (WGS) entry which is preliminary data.</text>
</comment>
<dbReference type="PATRIC" id="fig|1604020.3.peg.2102"/>
<name>A0A0G2J5C3_9SYNE</name>
<gene>
    <name evidence="4" type="ORF">TE42_02520</name>
</gene>
<keyword evidence="1" id="KW-0694">RNA-binding</keyword>
<dbReference type="InterPro" id="IPR000504">
    <property type="entry name" value="RRM_dom"/>
</dbReference>
<dbReference type="PANTHER" id="PTHR48025:SF1">
    <property type="entry name" value="RRM DOMAIN-CONTAINING PROTEIN"/>
    <property type="match status" value="1"/>
</dbReference>
<accession>A0A0G2J5C3</accession>
<dbReference type="PANTHER" id="PTHR48025">
    <property type="entry name" value="OS02G0815200 PROTEIN"/>
    <property type="match status" value="1"/>
</dbReference>
<dbReference type="Proteomes" id="UP000035067">
    <property type="component" value="Unassembled WGS sequence"/>
</dbReference>
<dbReference type="InterPro" id="IPR035979">
    <property type="entry name" value="RBD_domain_sf"/>
</dbReference>
<protein>
    <submittedName>
        <fullName evidence="4">RNA-binding protein</fullName>
    </submittedName>
</protein>
<evidence type="ECO:0000313" key="4">
    <source>
        <dbReference type="EMBL" id="KKZ12877.1"/>
    </source>
</evidence>
<dbReference type="GO" id="GO:0003729">
    <property type="term" value="F:mRNA binding"/>
    <property type="evidence" value="ECO:0007669"/>
    <property type="project" value="TreeGrafter"/>
</dbReference>
<reference evidence="4 5" key="1">
    <citation type="submission" date="2015-01" db="EMBL/GenBank/DDBJ databases">
        <title>Lifestyle Evolution in Cyanobacterial Symbionts of Sponges.</title>
        <authorList>
            <person name="Burgsdorf I."/>
            <person name="Slaby B.M."/>
            <person name="Handley K.M."/>
            <person name="Haber M."/>
            <person name="Blom J."/>
            <person name="Marshall C.W."/>
            <person name="Gilbert J.A."/>
            <person name="Hentschel U."/>
            <person name="Steindler L."/>
        </authorList>
    </citation>
    <scope>NUCLEOTIDE SEQUENCE [LARGE SCALE GENOMIC DNA]</scope>
    <source>
        <strain evidence="4">SP3</strain>
    </source>
</reference>
<dbReference type="InterPro" id="IPR050502">
    <property type="entry name" value="Euk_RNA-bind_prot"/>
</dbReference>
<evidence type="ECO:0000313" key="5">
    <source>
        <dbReference type="Proteomes" id="UP000035067"/>
    </source>
</evidence>
<feature type="compositionally biased region" description="Basic and acidic residues" evidence="2">
    <location>
        <begin position="86"/>
        <end position="95"/>
    </location>
</feature>
<evidence type="ECO:0000256" key="1">
    <source>
        <dbReference type="ARBA" id="ARBA00022884"/>
    </source>
</evidence>
<dbReference type="Gene3D" id="3.30.70.330">
    <property type="match status" value="1"/>
</dbReference>
<feature type="domain" description="RRM" evidence="3">
    <location>
        <begin position="12"/>
        <end position="91"/>
    </location>
</feature>
<dbReference type="EMBL" id="JXQG01000009">
    <property type="protein sequence ID" value="KKZ12877.1"/>
    <property type="molecule type" value="Genomic_DNA"/>
</dbReference>
<dbReference type="PROSITE" id="PS50102">
    <property type="entry name" value="RRM"/>
    <property type="match status" value="1"/>
</dbReference>
<dbReference type="AlphaFoldDB" id="A0A0G2J5C3"/>
<feature type="region of interest" description="Disordered" evidence="2">
    <location>
        <begin position="86"/>
        <end position="115"/>
    </location>
</feature>
<proteinExistence type="predicted"/>